<name>A0A4P1QU56_LUPAN</name>
<dbReference type="Proteomes" id="UP000188354">
    <property type="component" value="Chromosome LG17"/>
</dbReference>
<dbReference type="EMBL" id="CM007377">
    <property type="protein sequence ID" value="OIV94813.1"/>
    <property type="molecule type" value="Genomic_DNA"/>
</dbReference>
<dbReference type="Gene3D" id="3.40.50.300">
    <property type="entry name" value="P-loop containing nucleotide triphosphate hydrolases"/>
    <property type="match status" value="1"/>
</dbReference>
<dbReference type="InterPro" id="IPR003960">
    <property type="entry name" value="ATPase_AAA_CS"/>
</dbReference>
<reference evidence="8 9" key="1">
    <citation type="journal article" date="2017" name="Plant Biotechnol. J.">
        <title>A comprehensive draft genome sequence for lupin (Lupinus angustifolius), an emerging health food: insights into plant-microbe interactions and legume evolution.</title>
        <authorList>
            <person name="Hane J.K."/>
            <person name="Ming Y."/>
            <person name="Kamphuis L.G."/>
            <person name="Nelson M.N."/>
            <person name="Garg G."/>
            <person name="Atkins C.A."/>
            <person name="Bayer P.E."/>
            <person name="Bravo A."/>
            <person name="Bringans S."/>
            <person name="Cannon S."/>
            <person name="Edwards D."/>
            <person name="Foley R."/>
            <person name="Gao L.L."/>
            <person name="Harrison M.J."/>
            <person name="Huang W."/>
            <person name="Hurgobin B."/>
            <person name="Li S."/>
            <person name="Liu C.W."/>
            <person name="McGrath A."/>
            <person name="Morahan G."/>
            <person name="Murray J."/>
            <person name="Weller J."/>
            <person name="Jian J."/>
            <person name="Singh K.B."/>
        </authorList>
    </citation>
    <scope>NUCLEOTIDE SEQUENCE [LARGE SCALE GENOMIC DNA]</scope>
    <source>
        <strain evidence="9">cv. Tanjil</strain>
        <tissue evidence="8">Whole plant</tissue>
    </source>
</reference>
<comment type="catalytic activity">
    <reaction evidence="5">
        <text>ATP + H2O = ADP + phosphate + H(+)</text>
        <dbReference type="Rhea" id="RHEA:13065"/>
        <dbReference type="ChEBI" id="CHEBI:15377"/>
        <dbReference type="ChEBI" id="CHEBI:15378"/>
        <dbReference type="ChEBI" id="CHEBI:30616"/>
        <dbReference type="ChEBI" id="CHEBI:43474"/>
        <dbReference type="ChEBI" id="CHEBI:456216"/>
    </reaction>
</comment>
<feature type="domain" description="CRAL-TRIO" evidence="7">
    <location>
        <begin position="596"/>
        <end position="773"/>
    </location>
</feature>
<organism evidence="8 9">
    <name type="scientific">Lupinus angustifolius</name>
    <name type="common">Narrow-leaved blue lupine</name>
    <dbReference type="NCBI Taxonomy" id="3871"/>
    <lineage>
        <taxon>Eukaryota</taxon>
        <taxon>Viridiplantae</taxon>
        <taxon>Streptophyta</taxon>
        <taxon>Embryophyta</taxon>
        <taxon>Tracheophyta</taxon>
        <taxon>Spermatophyta</taxon>
        <taxon>Magnoliopsida</taxon>
        <taxon>eudicotyledons</taxon>
        <taxon>Gunneridae</taxon>
        <taxon>Pentapetalae</taxon>
        <taxon>rosids</taxon>
        <taxon>fabids</taxon>
        <taxon>Fabales</taxon>
        <taxon>Fabaceae</taxon>
        <taxon>Papilionoideae</taxon>
        <taxon>50 kb inversion clade</taxon>
        <taxon>genistoids sensu lato</taxon>
        <taxon>core genistoids</taxon>
        <taxon>Genisteae</taxon>
        <taxon>Lupinus</taxon>
    </lineage>
</organism>
<dbReference type="PANTHER" id="PTHR23070">
    <property type="entry name" value="BCS1 AAA-TYPE ATPASE"/>
    <property type="match status" value="1"/>
</dbReference>
<evidence type="ECO:0000256" key="6">
    <source>
        <dbReference type="SAM" id="MobiDB-lite"/>
    </source>
</evidence>
<dbReference type="Pfam" id="PF25568">
    <property type="entry name" value="AAA_lid_At3g28540"/>
    <property type="match status" value="1"/>
</dbReference>
<dbReference type="SUPFAM" id="SSF46938">
    <property type="entry name" value="CRAL/TRIO N-terminal domain"/>
    <property type="match status" value="1"/>
</dbReference>
<dbReference type="InterPro" id="IPR036273">
    <property type="entry name" value="CRAL/TRIO_N_dom_sf"/>
</dbReference>
<feature type="compositionally biased region" description="Polar residues" evidence="6">
    <location>
        <begin position="469"/>
        <end position="479"/>
    </location>
</feature>
<comment type="similarity">
    <text evidence="2">Belongs to the AAA ATPase family. BCS1 subfamily.</text>
</comment>
<dbReference type="Pfam" id="PF00004">
    <property type="entry name" value="AAA"/>
    <property type="match status" value="1"/>
</dbReference>
<dbReference type="STRING" id="3871.A0A4P1QU56"/>
<dbReference type="InterPro" id="IPR011074">
    <property type="entry name" value="CRAL/TRIO_N_dom"/>
</dbReference>
<dbReference type="InterPro" id="IPR003593">
    <property type="entry name" value="AAA+_ATPase"/>
</dbReference>
<dbReference type="SMART" id="SM00382">
    <property type="entry name" value="AAA"/>
    <property type="match status" value="1"/>
</dbReference>
<dbReference type="InterPro" id="IPR025753">
    <property type="entry name" value="AAA_N_dom"/>
</dbReference>
<dbReference type="PROSITE" id="PS50191">
    <property type="entry name" value="CRAL_TRIO"/>
    <property type="match status" value="1"/>
</dbReference>
<comment type="cofactor">
    <cofactor evidence="1">
        <name>Mg(2+)</name>
        <dbReference type="ChEBI" id="CHEBI:18420"/>
    </cofactor>
</comment>
<dbReference type="GO" id="GO:0005524">
    <property type="term" value="F:ATP binding"/>
    <property type="evidence" value="ECO:0007669"/>
    <property type="project" value="InterPro"/>
</dbReference>
<dbReference type="SUPFAM" id="SSF52540">
    <property type="entry name" value="P-loop containing nucleoside triphosphate hydrolases"/>
    <property type="match status" value="1"/>
</dbReference>
<keyword evidence="9" id="KW-1185">Reference proteome</keyword>
<protein>
    <recommendedName>
        <fullName evidence="7">CRAL-TRIO domain-containing protein</fullName>
    </recommendedName>
</protein>
<evidence type="ECO:0000256" key="2">
    <source>
        <dbReference type="ARBA" id="ARBA00007448"/>
    </source>
</evidence>
<dbReference type="CDD" id="cd19510">
    <property type="entry name" value="RecA-like_BCS1"/>
    <property type="match status" value="1"/>
</dbReference>
<dbReference type="Gramene" id="OIV94813">
    <property type="protein sequence ID" value="OIV94813"/>
    <property type="gene ID" value="TanjilG_22010"/>
</dbReference>
<dbReference type="InterPro" id="IPR001251">
    <property type="entry name" value="CRAL-TRIO_dom"/>
</dbReference>
<keyword evidence="3" id="KW-0378">Hydrolase</keyword>
<dbReference type="Gene3D" id="3.40.525.10">
    <property type="entry name" value="CRAL-TRIO lipid binding domain"/>
    <property type="match status" value="1"/>
</dbReference>
<dbReference type="InterPro" id="IPR003959">
    <property type="entry name" value="ATPase_AAA_core"/>
</dbReference>
<proteinExistence type="inferred from homology"/>
<evidence type="ECO:0000313" key="8">
    <source>
        <dbReference type="EMBL" id="OIV94813.1"/>
    </source>
</evidence>
<dbReference type="SMART" id="SM00516">
    <property type="entry name" value="SEC14"/>
    <property type="match status" value="1"/>
</dbReference>
<sequence>MPTTTSTLFSSYASFAATTMLIRSIANELIPHPLRAYLNSLFHFLFTPLSSNLTLIIDDYSSNGMTRNQVYDAAEIYLSTKIDTSTKGRLRVSKTHRQKSLMVSIEKGEEINDRFDNIRLKWKFVCIERQDQNSRQSEKRCFELTFHKKFKDKVLDFYLPHVIDRATEIRNNQRVLKLYNRHCPYDNDGTGGGGGGGGGWGSINLEHPATFETLAMDPSMKKAIIADLDRFVRRKEFYKKVGKAWKRGYLLYGPPGTGKSSLIAAMANYLKFDIYDLELTTIFSNAELRRVLLSTTNRSILVIEDIDCSMEMKDRHSFDQYEQFDQPSNSKLTLSGLLNLIDGLWSCCGDERIIVFTTNHKDKLDHALLRPGRMDVHINMSYCSGHGFKLLASNYLGLHETCQNPLYHEVHGLIETTQVTPAEVAEMLMKNDDANVALQGLAAFLKRKRMEDNEMKNEGVHDAKKLKSNGDSCKATRSNSTKEKTMSGSFKQKAINASNMLRNSFTRKGRQSSKVMSVEIEDFHDAEELKIVDQFRQALILDELLPAHQDDYHMMLRFLKARKFDIEKTKQMWSDMLKWRKEFGADTIMEDFEFKERDEVLKYYPQGHHGIDKEGRPLYIERLGQVDATKLMQVTTMDRYIQYHVMEFERTFDKFAACSIAAKKHIDQSTTILDVSGLGLKSLNKHARDLLTRLQKVDGDNYPETLNRMFIINAGSGFRMLWNTMKSFLDPKTTVKINMVQNGAHKCSTKSLTPVVEEKIISEDKTSKLEANQTSQVTPVCDEALEDSVTKQEELSAYMENKKKKKQWALHLLSAKWRMSIDYQGLNFYSFKETSQMPS</sequence>
<dbReference type="GO" id="GO:0016887">
    <property type="term" value="F:ATP hydrolysis activity"/>
    <property type="evidence" value="ECO:0007669"/>
    <property type="project" value="InterPro"/>
</dbReference>
<dbReference type="GO" id="GO:0006950">
    <property type="term" value="P:response to stress"/>
    <property type="evidence" value="ECO:0007669"/>
    <property type="project" value="UniProtKB-ARBA"/>
</dbReference>
<keyword evidence="4" id="KW-0460">Magnesium</keyword>
<dbReference type="AlphaFoldDB" id="A0A4P1QU56"/>
<evidence type="ECO:0000259" key="7">
    <source>
        <dbReference type="PROSITE" id="PS50191"/>
    </source>
</evidence>
<gene>
    <name evidence="8" type="ORF">TanjilG_22010</name>
</gene>
<dbReference type="SUPFAM" id="SSF52087">
    <property type="entry name" value="CRAL/TRIO domain"/>
    <property type="match status" value="1"/>
</dbReference>
<dbReference type="CDD" id="cd00170">
    <property type="entry name" value="SEC14"/>
    <property type="match status" value="1"/>
</dbReference>
<dbReference type="Pfam" id="PF14363">
    <property type="entry name" value="AAA_assoc"/>
    <property type="match status" value="1"/>
</dbReference>
<dbReference type="Pfam" id="PF03765">
    <property type="entry name" value="CRAL_TRIO_N"/>
    <property type="match status" value="1"/>
</dbReference>
<evidence type="ECO:0000256" key="1">
    <source>
        <dbReference type="ARBA" id="ARBA00001946"/>
    </source>
</evidence>
<feature type="region of interest" description="Disordered" evidence="6">
    <location>
        <begin position="464"/>
        <end position="489"/>
    </location>
</feature>
<dbReference type="InterPro" id="IPR058017">
    <property type="entry name" value="At3g28540-like_C"/>
</dbReference>
<evidence type="ECO:0000256" key="4">
    <source>
        <dbReference type="ARBA" id="ARBA00022842"/>
    </source>
</evidence>
<evidence type="ECO:0000256" key="5">
    <source>
        <dbReference type="ARBA" id="ARBA00049360"/>
    </source>
</evidence>
<dbReference type="InterPro" id="IPR027417">
    <property type="entry name" value="P-loop_NTPase"/>
</dbReference>
<evidence type="ECO:0000313" key="9">
    <source>
        <dbReference type="Proteomes" id="UP000188354"/>
    </source>
</evidence>
<dbReference type="InterPro" id="IPR036865">
    <property type="entry name" value="CRAL-TRIO_dom_sf"/>
</dbReference>
<dbReference type="InterPro" id="IPR050747">
    <property type="entry name" value="Mitochondrial_chaperone_BCS1"/>
</dbReference>
<dbReference type="Pfam" id="PF00650">
    <property type="entry name" value="CRAL_TRIO"/>
    <property type="match status" value="1"/>
</dbReference>
<accession>A0A4P1QU56</accession>
<evidence type="ECO:0000256" key="3">
    <source>
        <dbReference type="ARBA" id="ARBA00022801"/>
    </source>
</evidence>
<dbReference type="Gene3D" id="6.10.280.40">
    <property type="match status" value="1"/>
</dbReference>
<dbReference type="SMART" id="SM01100">
    <property type="entry name" value="CRAL_TRIO_N"/>
    <property type="match status" value="1"/>
</dbReference>
<dbReference type="PROSITE" id="PS00674">
    <property type="entry name" value="AAA"/>
    <property type="match status" value="1"/>
</dbReference>